<dbReference type="EMBL" id="CP003184">
    <property type="protein sequence ID" value="AFK85580.1"/>
    <property type="molecule type" value="Genomic_DNA"/>
</dbReference>
<evidence type="ECO:0000259" key="2">
    <source>
        <dbReference type="SMART" id="SM00363"/>
    </source>
</evidence>
<dbReference type="GO" id="GO:0003723">
    <property type="term" value="F:RNA binding"/>
    <property type="evidence" value="ECO:0007669"/>
    <property type="project" value="UniProtKB-KW"/>
</dbReference>
<dbReference type="PATRIC" id="fig|1094508.3.peg.560"/>
<accession>I3VST5</accession>
<dbReference type="KEGG" id="tsh:Tsac_0554"/>
<dbReference type="SUPFAM" id="SSF55174">
    <property type="entry name" value="Alpha-L RNA-binding motif"/>
    <property type="match status" value="1"/>
</dbReference>
<evidence type="ECO:0000313" key="3">
    <source>
        <dbReference type="EMBL" id="AFK85580.1"/>
    </source>
</evidence>
<protein>
    <submittedName>
        <fullName evidence="3">RNA-binding S4 domain protein</fullName>
    </submittedName>
</protein>
<dbReference type="Pfam" id="PF13275">
    <property type="entry name" value="S4_2"/>
    <property type="match status" value="1"/>
</dbReference>
<keyword evidence="1" id="KW-0694">RNA-binding</keyword>
<dbReference type="PROSITE" id="PS50889">
    <property type="entry name" value="S4"/>
    <property type="match status" value="1"/>
</dbReference>
<dbReference type="SMART" id="SM00363">
    <property type="entry name" value="S4"/>
    <property type="match status" value="1"/>
</dbReference>
<dbReference type="CDD" id="cd00165">
    <property type="entry name" value="S4"/>
    <property type="match status" value="1"/>
</dbReference>
<feature type="domain" description="RNA-binding S4" evidence="2">
    <location>
        <begin position="12"/>
        <end position="68"/>
    </location>
</feature>
<organism evidence="3 4">
    <name type="scientific">Thermoanaerobacterium saccharolyticum (strain DSM 8691 / JW/SL-YS485)</name>
    <dbReference type="NCBI Taxonomy" id="1094508"/>
    <lineage>
        <taxon>Bacteria</taxon>
        <taxon>Bacillati</taxon>
        <taxon>Bacillota</taxon>
        <taxon>Clostridia</taxon>
        <taxon>Thermoanaerobacterales</taxon>
        <taxon>Thermoanaerobacteraceae</taxon>
        <taxon>Thermoanaerobacterium</taxon>
    </lineage>
</organism>
<gene>
    <name evidence="3" type="ordered locus">Tsac_0554</name>
</gene>
<sequence length="69" mass="7791">MMEEVKISTVYITLDQFLKYVGIAETGGKGKQMILDGLVRVNGNIELKRGKKLYRGDTVSVNDRQFVII</sequence>
<dbReference type="STRING" id="1094508.Tsac_0554"/>
<dbReference type="BioCyc" id="TSAC1094508:GLMA-552-MONOMER"/>
<reference evidence="3 4" key="1">
    <citation type="journal article" date="2014" name="Appl. Environ. Microbiol.">
        <title>Profile of Secreted Hydrolases, Associated Proteins, and SlpA in Thermoanaerobacterium saccharolyticum during the Degradation of Hemicellulose.</title>
        <authorList>
            <person name="Currie D.H."/>
            <person name="Guss A.M."/>
            <person name="Herring C.D."/>
            <person name="Giannone R.J."/>
            <person name="Johnson C.M."/>
            <person name="Lankford P.K."/>
            <person name="Brown S.D."/>
            <person name="Hettich R.L."/>
            <person name="Lynd L.R."/>
        </authorList>
    </citation>
    <scope>NUCLEOTIDE SEQUENCE [LARGE SCALE GENOMIC DNA]</scope>
    <source>
        <strain evidence="4">DSM 8691 / JW/SL-YS485</strain>
    </source>
</reference>
<evidence type="ECO:0000256" key="1">
    <source>
        <dbReference type="PROSITE-ProRule" id="PRU00182"/>
    </source>
</evidence>
<dbReference type="RefSeq" id="WP_014757496.1">
    <property type="nucleotide sequence ID" value="NC_017992.1"/>
</dbReference>
<name>I3VST5_THESW</name>
<dbReference type="InterPro" id="IPR036986">
    <property type="entry name" value="S4_RNA-bd_sf"/>
</dbReference>
<evidence type="ECO:0000313" key="4">
    <source>
        <dbReference type="Proteomes" id="UP000006178"/>
    </source>
</evidence>
<dbReference type="Gene3D" id="3.10.290.10">
    <property type="entry name" value="RNA-binding S4 domain"/>
    <property type="match status" value="1"/>
</dbReference>
<proteinExistence type="predicted"/>
<dbReference type="InterPro" id="IPR002942">
    <property type="entry name" value="S4_RNA-bd"/>
</dbReference>
<dbReference type="eggNOG" id="COG2501">
    <property type="taxonomic scope" value="Bacteria"/>
</dbReference>
<dbReference type="Proteomes" id="UP000006178">
    <property type="component" value="Chromosome"/>
</dbReference>
<dbReference type="AlphaFoldDB" id="I3VST5"/>
<keyword evidence="4" id="KW-1185">Reference proteome</keyword>